<dbReference type="EMBL" id="JAVFKD010000004">
    <property type="protein sequence ID" value="KAK5995583.1"/>
    <property type="molecule type" value="Genomic_DNA"/>
</dbReference>
<evidence type="ECO:0000256" key="1">
    <source>
        <dbReference type="SAM" id="MobiDB-lite"/>
    </source>
</evidence>
<name>A0ABR0STY3_9HYPO</name>
<organism evidence="2 3">
    <name type="scientific">Cladobotryum mycophilum</name>
    <dbReference type="NCBI Taxonomy" id="491253"/>
    <lineage>
        <taxon>Eukaryota</taxon>
        <taxon>Fungi</taxon>
        <taxon>Dikarya</taxon>
        <taxon>Ascomycota</taxon>
        <taxon>Pezizomycotina</taxon>
        <taxon>Sordariomycetes</taxon>
        <taxon>Hypocreomycetidae</taxon>
        <taxon>Hypocreales</taxon>
        <taxon>Hypocreaceae</taxon>
        <taxon>Cladobotryum</taxon>
    </lineage>
</organism>
<gene>
    <name evidence="2" type="ORF">PT974_03996</name>
</gene>
<reference evidence="2 3" key="1">
    <citation type="submission" date="2024-01" db="EMBL/GenBank/DDBJ databases">
        <title>Complete genome of Cladobotryum mycophilum ATHUM6906.</title>
        <authorList>
            <person name="Christinaki A.C."/>
            <person name="Myridakis A.I."/>
            <person name="Kouvelis V.N."/>
        </authorList>
    </citation>
    <scope>NUCLEOTIDE SEQUENCE [LARGE SCALE GENOMIC DNA]</scope>
    <source>
        <strain evidence="2 3">ATHUM6906</strain>
    </source>
</reference>
<proteinExistence type="predicted"/>
<keyword evidence="3" id="KW-1185">Reference proteome</keyword>
<evidence type="ECO:0008006" key="4">
    <source>
        <dbReference type="Google" id="ProtNLM"/>
    </source>
</evidence>
<feature type="region of interest" description="Disordered" evidence="1">
    <location>
        <begin position="1"/>
        <end position="115"/>
    </location>
</feature>
<comment type="caution">
    <text evidence="2">The sequence shown here is derived from an EMBL/GenBank/DDBJ whole genome shotgun (WGS) entry which is preliminary data.</text>
</comment>
<feature type="region of interest" description="Disordered" evidence="1">
    <location>
        <begin position="132"/>
        <end position="276"/>
    </location>
</feature>
<accession>A0ABR0STY3</accession>
<protein>
    <recommendedName>
        <fullName evidence="4">BZIP domain-containing protein</fullName>
    </recommendedName>
</protein>
<dbReference type="Proteomes" id="UP001338125">
    <property type="component" value="Unassembled WGS sequence"/>
</dbReference>
<sequence length="276" mass="30882">MTDPSPLKQTPKRKRGEELSFSPLLFSFDMSSAGPSDDGRSSPPSSVVHRFRGLMLGSGGGATAEDIDMETDNLMRKRQKPDDVMQDVMQPQAQPEPEFKPESEPSALSDIGSDNQEIPLLDMVVYREPILPSTAYPSQSREARREPAPPLRTKKGQAQDGQSDADDEAEITDPVRAALTWHEDEITIYDPNDEDDDGTGINGIGFKPSPALAHARVLKRRQQMAEYRKREESEARAKRSQRRRGEILAARRDNKSPPRRVRFMDAERRNIAVTTG</sequence>
<evidence type="ECO:0000313" key="3">
    <source>
        <dbReference type="Proteomes" id="UP001338125"/>
    </source>
</evidence>
<feature type="compositionally biased region" description="Basic and acidic residues" evidence="1">
    <location>
        <begin position="226"/>
        <end position="270"/>
    </location>
</feature>
<feature type="compositionally biased region" description="Low complexity" evidence="1">
    <location>
        <begin position="31"/>
        <end position="46"/>
    </location>
</feature>
<evidence type="ECO:0000313" key="2">
    <source>
        <dbReference type="EMBL" id="KAK5995583.1"/>
    </source>
</evidence>